<evidence type="ECO:0000256" key="4">
    <source>
        <dbReference type="ARBA" id="ARBA00007947"/>
    </source>
</evidence>
<dbReference type="InterPro" id="IPR011004">
    <property type="entry name" value="Trimer_LpxA-like_sf"/>
</dbReference>
<comment type="similarity">
    <text evidence="4">In the N-terminal section; belongs to the N-acetylglucosamine-1-phosphate uridyltransferase family.</text>
</comment>
<comment type="caution">
    <text evidence="17">The sequence shown here is derived from an EMBL/GenBank/DDBJ whole genome shotgun (WGS) entry which is preliminary data.</text>
</comment>
<protein>
    <recommendedName>
        <fullName evidence="5">UDP-N-acetylglucosamine diphosphorylase</fullName>
        <ecNumber evidence="5">2.7.7.23</ecNumber>
    </recommendedName>
</protein>
<keyword evidence="12" id="KW-0573">Peptidoglycan synthesis</keyword>
<dbReference type="SUPFAM" id="SSF51161">
    <property type="entry name" value="Trimeric LpxA-like enzymes"/>
    <property type="match status" value="1"/>
</dbReference>
<dbReference type="Pfam" id="PF00132">
    <property type="entry name" value="Hexapep"/>
    <property type="match status" value="1"/>
</dbReference>
<evidence type="ECO:0000256" key="12">
    <source>
        <dbReference type="ARBA" id="ARBA00022984"/>
    </source>
</evidence>
<evidence type="ECO:0000256" key="1">
    <source>
        <dbReference type="ARBA" id="ARBA00001946"/>
    </source>
</evidence>
<evidence type="ECO:0000256" key="2">
    <source>
        <dbReference type="ARBA" id="ARBA00004496"/>
    </source>
</evidence>
<keyword evidence="13" id="KW-0012">Acyltransferase</keyword>
<accession>A0AAD8AP30</accession>
<dbReference type="EMBL" id="JASAOG010000471">
    <property type="protein sequence ID" value="KAK0039233.1"/>
    <property type="molecule type" value="Genomic_DNA"/>
</dbReference>
<comment type="similarity">
    <text evidence="3">In the C-terminal section; belongs to the transferase hexapeptide repeat family.</text>
</comment>
<comment type="catalytic activity">
    <reaction evidence="15">
        <text>N-acetyl-alpha-D-glucosamine 1-phosphate + UTP + H(+) = UDP-N-acetyl-alpha-D-glucosamine + diphosphate</text>
        <dbReference type="Rhea" id="RHEA:13509"/>
        <dbReference type="ChEBI" id="CHEBI:15378"/>
        <dbReference type="ChEBI" id="CHEBI:33019"/>
        <dbReference type="ChEBI" id="CHEBI:46398"/>
        <dbReference type="ChEBI" id="CHEBI:57705"/>
        <dbReference type="ChEBI" id="CHEBI:57776"/>
        <dbReference type="EC" id="2.7.7.23"/>
    </reaction>
</comment>
<sequence>MPRSAKKPKIGAGTITCNYDGKNKHATTIGNNVKIGSDTMLVAPVKVGDGASTGAGSVVTKDIEPTNSSSAHLPEF</sequence>
<dbReference type="GO" id="GO:0046872">
    <property type="term" value="F:metal ion binding"/>
    <property type="evidence" value="ECO:0007669"/>
    <property type="project" value="UniProtKB-KW"/>
</dbReference>
<organism evidence="17 18">
    <name type="scientific">Biomphalaria pfeifferi</name>
    <name type="common">Bloodfluke planorb</name>
    <name type="synonym">Freshwater snail</name>
    <dbReference type="NCBI Taxonomy" id="112525"/>
    <lineage>
        <taxon>Eukaryota</taxon>
        <taxon>Metazoa</taxon>
        <taxon>Spiralia</taxon>
        <taxon>Lophotrochozoa</taxon>
        <taxon>Mollusca</taxon>
        <taxon>Gastropoda</taxon>
        <taxon>Heterobranchia</taxon>
        <taxon>Euthyneura</taxon>
        <taxon>Panpulmonata</taxon>
        <taxon>Hygrophila</taxon>
        <taxon>Lymnaeoidea</taxon>
        <taxon>Planorbidae</taxon>
        <taxon>Biomphalaria</taxon>
    </lineage>
</organism>
<proteinExistence type="inferred from homology"/>
<dbReference type="Proteomes" id="UP001233172">
    <property type="component" value="Unassembled WGS sequence"/>
</dbReference>
<keyword evidence="9" id="KW-0479">Metal-binding</keyword>
<evidence type="ECO:0000256" key="10">
    <source>
        <dbReference type="ARBA" id="ARBA00022842"/>
    </source>
</evidence>
<evidence type="ECO:0000256" key="11">
    <source>
        <dbReference type="ARBA" id="ARBA00022960"/>
    </source>
</evidence>
<dbReference type="Gene3D" id="2.160.10.10">
    <property type="entry name" value="Hexapeptide repeat proteins"/>
    <property type="match status" value="1"/>
</dbReference>
<dbReference type="PANTHER" id="PTHR43584:SF3">
    <property type="entry name" value="BIFUNCTIONAL PROTEIN GLMU"/>
    <property type="match status" value="1"/>
</dbReference>
<evidence type="ECO:0000256" key="9">
    <source>
        <dbReference type="ARBA" id="ARBA00022723"/>
    </source>
</evidence>
<keyword evidence="6" id="KW-0963">Cytoplasm</keyword>
<evidence type="ECO:0000256" key="7">
    <source>
        <dbReference type="ARBA" id="ARBA00022679"/>
    </source>
</evidence>
<evidence type="ECO:0000313" key="17">
    <source>
        <dbReference type="EMBL" id="KAK0039233.1"/>
    </source>
</evidence>
<evidence type="ECO:0000256" key="3">
    <source>
        <dbReference type="ARBA" id="ARBA00007707"/>
    </source>
</evidence>
<dbReference type="GO" id="GO:0071555">
    <property type="term" value="P:cell wall organization"/>
    <property type="evidence" value="ECO:0007669"/>
    <property type="project" value="UniProtKB-KW"/>
</dbReference>
<keyword evidence="14" id="KW-0961">Cell wall biogenesis/degradation</keyword>
<keyword evidence="10" id="KW-0460">Magnesium</keyword>
<dbReference type="EC" id="2.7.7.23" evidence="5"/>
<keyword evidence="11" id="KW-0133">Cell shape</keyword>
<reference evidence="17" key="2">
    <citation type="submission" date="2023-04" db="EMBL/GenBank/DDBJ databases">
        <authorList>
            <person name="Bu L."/>
            <person name="Lu L."/>
            <person name="Laidemitt M.R."/>
            <person name="Zhang S.M."/>
            <person name="Mutuku M."/>
            <person name="Mkoji G."/>
            <person name="Steinauer M."/>
            <person name="Loker E.S."/>
        </authorList>
    </citation>
    <scope>NUCLEOTIDE SEQUENCE</scope>
    <source>
        <strain evidence="17">KasaAsao</strain>
        <tissue evidence="17">Whole Snail</tissue>
    </source>
</reference>
<evidence type="ECO:0000313" key="18">
    <source>
        <dbReference type="Proteomes" id="UP001233172"/>
    </source>
</evidence>
<name>A0AAD8AP30_BIOPF</name>
<keyword evidence="7" id="KW-0808">Transferase</keyword>
<feature type="region of interest" description="Disordered" evidence="16">
    <location>
        <begin position="52"/>
        <end position="76"/>
    </location>
</feature>
<keyword evidence="8" id="KW-0548">Nucleotidyltransferase</keyword>
<evidence type="ECO:0000256" key="16">
    <source>
        <dbReference type="SAM" id="MobiDB-lite"/>
    </source>
</evidence>
<evidence type="ECO:0000256" key="6">
    <source>
        <dbReference type="ARBA" id="ARBA00022490"/>
    </source>
</evidence>
<evidence type="ECO:0000256" key="13">
    <source>
        <dbReference type="ARBA" id="ARBA00023315"/>
    </source>
</evidence>
<dbReference type="GO" id="GO:0016746">
    <property type="term" value="F:acyltransferase activity"/>
    <property type="evidence" value="ECO:0007669"/>
    <property type="project" value="UniProtKB-KW"/>
</dbReference>
<dbReference type="GO" id="GO:0003977">
    <property type="term" value="F:UDP-N-acetylglucosamine diphosphorylase activity"/>
    <property type="evidence" value="ECO:0007669"/>
    <property type="project" value="UniProtKB-EC"/>
</dbReference>
<dbReference type="GO" id="GO:0005737">
    <property type="term" value="C:cytoplasm"/>
    <property type="evidence" value="ECO:0007669"/>
    <property type="project" value="UniProtKB-SubCell"/>
</dbReference>
<comment type="cofactor">
    <cofactor evidence="1">
        <name>Mg(2+)</name>
        <dbReference type="ChEBI" id="CHEBI:18420"/>
    </cofactor>
</comment>
<dbReference type="InterPro" id="IPR001451">
    <property type="entry name" value="Hexapep"/>
</dbReference>
<reference evidence="17" key="1">
    <citation type="journal article" date="2023" name="PLoS Negl. Trop. Dis.">
        <title>A genome sequence for Biomphalaria pfeifferi, the major vector snail for the human-infecting parasite Schistosoma mansoni.</title>
        <authorList>
            <person name="Bu L."/>
            <person name="Lu L."/>
            <person name="Laidemitt M.R."/>
            <person name="Zhang S.M."/>
            <person name="Mutuku M."/>
            <person name="Mkoji G."/>
            <person name="Steinauer M."/>
            <person name="Loker E.S."/>
        </authorList>
    </citation>
    <scope>NUCLEOTIDE SEQUENCE</scope>
    <source>
        <strain evidence="17">KasaAsao</strain>
    </source>
</reference>
<evidence type="ECO:0000256" key="14">
    <source>
        <dbReference type="ARBA" id="ARBA00023316"/>
    </source>
</evidence>
<feature type="compositionally biased region" description="Polar residues" evidence="16">
    <location>
        <begin position="65"/>
        <end position="76"/>
    </location>
</feature>
<evidence type="ECO:0000256" key="8">
    <source>
        <dbReference type="ARBA" id="ARBA00022695"/>
    </source>
</evidence>
<gene>
    <name evidence="17" type="ORF">Bpfe_031322</name>
</gene>
<dbReference type="GO" id="GO:0008360">
    <property type="term" value="P:regulation of cell shape"/>
    <property type="evidence" value="ECO:0007669"/>
    <property type="project" value="UniProtKB-KW"/>
</dbReference>
<dbReference type="AlphaFoldDB" id="A0AAD8AP30"/>
<dbReference type="InterPro" id="IPR050065">
    <property type="entry name" value="GlmU-like"/>
</dbReference>
<comment type="subcellular location">
    <subcellularLocation>
        <location evidence="2">Cytoplasm</location>
    </subcellularLocation>
</comment>
<evidence type="ECO:0000256" key="5">
    <source>
        <dbReference type="ARBA" id="ARBA00012457"/>
    </source>
</evidence>
<keyword evidence="18" id="KW-1185">Reference proteome</keyword>
<dbReference type="PANTHER" id="PTHR43584">
    <property type="entry name" value="NUCLEOTIDYL TRANSFERASE"/>
    <property type="match status" value="1"/>
</dbReference>
<evidence type="ECO:0000256" key="15">
    <source>
        <dbReference type="ARBA" id="ARBA00048493"/>
    </source>
</evidence>